<dbReference type="InterPro" id="IPR029787">
    <property type="entry name" value="Nucleotide_cyclase"/>
</dbReference>
<feature type="domain" description="PAS" evidence="1">
    <location>
        <begin position="19"/>
        <end position="67"/>
    </location>
</feature>
<dbReference type="Gene3D" id="3.30.450.20">
    <property type="entry name" value="PAS domain"/>
    <property type="match status" value="2"/>
</dbReference>
<dbReference type="SMART" id="SM00091">
    <property type="entry name" value="PAS"/>
    <property type="match status" value="2"/>
</dbReference>
<dbReference type="Pfam" id="PF00990">
    <property type="entry name" value="GGDEF"/>
    <property type="match status" value="1"/>
</dbReference>
<proteinExistence type="predicted"/>
<name>A0A6J6N7F9_9ZZZZ</name>
<accession>A0A6J6N7F9</accession>
<dbReference type="SUPFAM" id="SSF55785">
    <property type="entry name" value="PYP-like sensor domain (PAS domain)"/>
    <property type="match status" value="2"/>
</dbReference>
<dbReference type="InterPro" id="IPR052155">
    <property type="entry name" value="Biofilm_reg_signaling"/>
</dbReference>
<dbReference type="InterPro" id="IPR013767">
    <property type="entry name" value="PAS_fold"/>
</dbReference>
<dbReference type="SUPFAM" id="SSF55073">
    <property type="entry name" value="Nucleotide cyclase"/>
    <property type="match status" value="1"/>
</dbReference>
<dbReference type="InterPro" id="IPR000014">
    <property type="entry name" value="PAS"/>
</dbReference>
<dbReference type="PANTHER" id="PTHR44757:SF2">
    <property type="entry name" value="BIOFILM ARCHITECTURE MAINTENANCE PROTEIN MBAA"/>
    <property type="match status" value="1"/>
</dbReference>
<dbReference type="CDD" id="cd01949">
    <property type="entry name" value="GGDEF"/>
    <property type="match status" value="1"/>
</dbReference>
<organism evidence="4">
    <name type="scientific">freshwater metagenome</name>
    <dbReference type="NCBI Taxonomy" id="449393"/>
    <lineage>
        <taxon>unclassified sequences</taxon>
        <taxon>metagenomes</taxon>
        <taxon>ecological metagenomes</taxon>
    </lineage>
</organism>
<dbReference type="PROSITE" id="PS50883">
    <property type="entry name" value="EAL"/>
    <property type="match status" value="1"/>
</dbReference>
<dbReference type="SMART" id="SM00052">
    <property type="entry name" value="EAL"/>
    <property type="match status" value="1"/>
</dbReference>
<reference evidence="4" key="1">
    <citation type="submission" date="2020-05" db="EMBL/GenBank/DDBJ databases">
        <authorList>
            <person name="Chiriac C."/>
            <person name="Salcher M."/>
            <person name="Ghai R."/>
            <person name="Kavagutti S V."/>
        </authorList>
    </citation>
    <scope>NUCLEOTIDE SEQUENCE</scope>
</reference>
<feature type="domain" description="PAS" evidence="1">
    <location>
        <begin position="136"/>
        <end position="206"/>
    </location>
</feature>
<dbReference type="InterPro" id="IPR001633">
    <property type="entry name" value="EAL_dom"/>
</dbReference>
<evidence type="ECO:0000259" key="2">
    <source>
        <dbReference type="PROSITE" id="PS50883"/>
    </source>
</evidence>
<dbReference type="InterPro" id="IPR035965">
    <property type="entry name" value="PAS-like_dom_sf"/>
</dbReference>
<gene>
    <name evidence="4" type="ORF">UFOPK2366_00173</name>
</gene>
<dbReference type="GO" id="GO:0006355">
    <property type="term" value="P:regulation of DNA-templated transcription"/>
    <property type="evidence" value="ECO:0007669"/>
    <property type="project" value="InterPro"/>
</dbReference>
<dbReference type="NCBIfam" id="TIGR00254">
    <property type="entry name" value="GGDEF"/>
    <property type="match status" value="1"/>
</dbReference>
<dbReference type="InterPro" id="IPR043128">
    <property type="entry name" value="Rev_trsase/Diguanyl_cyclase"/>
</dbReference>
<dbReference type="CDD" id="cd00130">
    <property type="entry name" value="PAS"/>
    <property type="match status" value="2"/>
</dbReference>
<dbReference type="Pfam" id="PF00563">
    <property type="entry name" value="EAL"/>
    <property type="match status" value="1"/>
</dbReference>
<dbReference type="Pfam" id="PF00989">
    <property type="entry name" value="PAS"/>
    <property type="match status" value="2"/>
</dbReference>
<dbReference type="CDD" id="cd01948">
    <property type="entry name" value="EAL"/>
    <property type="match status" value="1"/>
</dbReference>
<dbReference type="SUPFAM" id="SSF141868">
    <property type="entry name" value="EAL domain-like"/>
    <property type="match status" value="1"/>
</dbReference>
<evidence type="ECO:0000259" key="3">
    <source>
        <dbReference type="PROSITE" id="PS50887"/>
    </source>
</evidence>
<feature type="domain" description="GGDEF" evidence="3">
    <location>
        <begin position="289"/>
        <end position="423"/>
    </location>
</feature>
<dbReference type="PROSITE" id="PS50887">
    <property type="entry name" value="GGDEF"/>
    <property type="match status" value="1"/>
</dbReference>
<dbReference type="EMBL" id="CAEZXM010000017">
    <property type="protein sequence ID" value="CAB4680473.1"/>
    <property type="molecule type" value="Genomic_DNA"/>
</dbReference>
<dbReference type="PANTHER" id="PTHR44757">
    <property type="entry name" value="DIGUANYLATE CYCLASE DGCP"/>
    <property type="match status" value="1"/>
</dbReference>
<dbReference type="AlphaFoldDB" id="A0A6J6N7F9"/>
<evidence type="ECO:0000259" key="1">
    <source>
        <dbReference type="PROSITE" id="PS50112"/>
    </source>
</evidence>
<evidence type="ECO:0000313" key="4">
    <source>
        <dbReference type="EMBL" id="CAB4680473.1"/>
    </source>
</evidence>
<dbReference type="InterPro" id="IPR000160">
    <property type="entry name" value="GGDEF_dom"/>
</dbReference>
<feature type="domain" description="EAL" evidence="2">
    <location>
        <begin position="430"/>
        <end position="688"/>
    </location>
</feature>
<dbReference type="InterPro" id="IPR035919">
    <property type="entry name" value="EAL_sf"/>
</dbReference>
<protein>
    <submittedName>
        <fullName evidence="4">Unannotated protein</fullName>
    </submittedName>
</protein>
<dbReference type="NCBIfam" id="TIGR00229">
    <property type="entry name" value="sensory_box"/>
    <property type="match status" value="2"/>
</dbReference>
<dbReference type="SMART" id="SM00267">
    <property type="entry name" value="GGDEF"/>
    <property type="match status" value="1"/>
</dbReference>
<dbReference type="Gene3D" id="3.20.20.450">
    <property type="entry name" value="EAL domain"/>
    <property type="match status" value="1"/>
</dbReference>
<dbReference type="PROSITE" id="PS50112">
    <property type="entry name" value="PAS"/>
    <property type="match status" value="2"/>
</dbReference>
<sequence>MLAIQPTALSEGVLDATVLLDCLPDVVLVLDEAGCLRYANASAERQLGWTRETWMGRSALDLLHPDDLAVAAASMGTMQGKEYGTPVEVRVSDADGGWHLMEIVGANHHHHAKVGGLVLVVRDITQRRMWEIAGGDVARFQQVIQHSPSITMLLDADGIVTSVNGAFTRLLGFDPSVVIGQSLSAFVANESLGSLANVLGSMSRDHCNTSIELSMKRLDRDDLRPIRFEFADLLSDPVVAGIVVSGYDVTELQRVRNDLEQMARHDALTGLANRSLMLSCLDTYLAIGRPVAVVFIDLDRFKPVNDLFGHEAGDELLTQVAVRLAQAVRPGDVVARVGGDEFVVLAPGISGWTSATLLAERIESALSVPYELSVGPVKVGASAGVAISDSMSSVASLLADADVRMYEAKSERRGTTTRVAGEPRRNASERRRLADALAAGIGRGEVVAHLQPIIDLDTRALVGVEALARWNHPDLGELAPASFLDLVEDAGLDMPFGAAVLESACHTLEILNVRGIHVPLAVNLSVGQLAHPSLCEQVIRTITDHGLDMGQLIIEITERAMLIRHAAAGMSSPDETLQRLRTAGAALSLDDFGTGFSSLTHVRRFPLASLKIDQTFVAGMETCAEDRAVVEVVVGLARGLGLQVVAEGVETVKQWEMLRQVGCDHAQGYLMSRPLDADAAVSWITSYVAAV</sequence>
<dbReference type="Gene3D" id="3.30.70.270">
    <property type="match status" value="1"/>
</dbReference>